<feature type="region of interest" description="Disordered" evidence="1">
    <location>
        <begin position="236"/>
        <end position="278"/>
    </location>
</feature>
<name>U6LJF2_9EIME</name>
<keyword evidence="3" id="KW-1185">Reference proteome</keyword>
<feature type="compositionally biased region" description="Low complexity" evidence="1">
    <location>
        <begin position="294"/>
        <end position="309"/>
    </location>
</feature>
<dbReference type="Proteomes" id="UP000030750">
    <property type="component" value="Unassembled WGS sequence"/>
</dbReference>
<feature type="region of interest" description="Disordered" evidence="1">
    <location>
        <begin position="293"/>
        <end position="316"/>
    </location>
</feature>
<protein>
    <submittedName>
        <fullName evidence="2">Uncharacterized protein</fullName>
    </submittedName>
</protein>
<gene>
    <name evidence="2" type="ORF">EBH_0021660</name>
</gene>
<dbReference type="AlphaFoldDB" id="U6LJF2"/>
<proteinExistence type="predicted"/>
<dbReference type="OrthoDB" id="346160at2759"/>
<evidence type="ECO:0000256" key="1">
    <source>
        <dbReference type="SAM" id="MobiDB-lite"/>
    </source>
</evidence>
<evidence type="ECO:0000313" key="3">
    <source>
        <dbReference type="Proteomes" id="UP000030750"/>
    </source>
</evidence>
<dbReference type="EMBL" id="HG711254">
    <property type="protein sequence ID" value="CDJ48684.1"/>
    <property type="molecule type" value="Genomic_DNA"/>
</dbReference>
<reference evidence="2" key="2">
    <citation type="submission" date="2013-10" db="EMBL/GenBank/DDBJ databases">
        <authorList>
            <person name="Aslett M."/>
        </authorList>
    </citation>
    <scope>NUCLEOTIDE SEQUENCE [LARGE SCALE GENOMIC DNA]</scope>
    <source>
        <strain evidence="2">Houghton</strain>
    </source>
</reference>
<organism evidence="2 3">
    <name type="scientific">Eimeria brunetti</name>
    <dbReference type="NCBI Taxonomy" id="51314"/>
    <lineage>
        <taxon>Eukaryota</taxon>
        <taxon>Sar</taxon>
        <taxon>Alveolata</taxon>
        <taxon>Apicomplexa</taxon>
        <taxon>Conoidasida</taxon>
        <taxon>Coccidia</taxon>
        <taxon>Eucoccidiorida</taxon>
        <taxon>Eimeriorina</taxon>
        <taxon>Eimeriidae</taxon>
        <taxon>Eimeria</taxon>
    </lineage>
</organism>
<dbReference type="VEuPathDB" id="ToxoDB:EBH_0021660"/>
<sequence length="316" mass="33143">MQVYPEPAPPSPVENLRWLEDNLDVTYSPVCCSYNAGTTTLLLRLPNAEEGNGVAAACPATSAGGQGRDAVLDVLGWRREGAREQNLVDIFGRIQDLDASQLQRLPSSWGAIGGGALRLPKDQESFGVHSGGPEGGSLAQIEETAGSCEGASTNVERLESSLSRAEFKQCEEAYSLRGFLNSCLMLPGSRRLSGGWKKKVCASADSQLSRSPEHAYSRGLPFLQWRGKFPKSAASAAAGTVGEGTGTSRGTGSAKKRFSRSGGGYAEQKHEARVGGGIVQHSSRLLSLRRKAKGAASSESSSRANVASALSLGSLG</sequence>
<accession>U6LJF2</accession>
<evidence type="ECO:0000313" key="2">
    <source>
        <dbReference type="EMBL" id="CDJ48684.1"/>
    </source>
</evidence>
<reference evidence="2" key="1">
    <citation type="submission" date="2013-10" db="EMBL/GenBank/DDBJ databases">
        <title>Genomic analysis of the causative agents of coccidiosis in chickens.</title>
        <authorList>
            <person name="Reid A.J."/>
            <person name="Blake D."/>
            <person name="Billington K."/>
            <person name="Browne H."/>
            <person name="Dunn M."/>
            <person name="Hung S."/>
            <person name="Kawahara F."/>
            <person name="Miranda-Saavedra D."/>
            <person name="Mourier T."/>
            <person name="Nagra H."/>
            <person name="Otto T.D."/>
            <person name="Rawlings N."/>
            <person name="Sanchez A."/>
            <person name="Sanders M."/>
            <person name="Subramaniam C."/>
            <person name="Tay Y."/>
            <person name="Dear P."/>
            <person name="Doerig C."/>
            <person name="Gruber A."/>
            <person name="Parkinson J."/>
            <person name="Shirley M."/>
            <person name="Wan K.L."/>
            <person name="Berriman M."/>
            <person name="Tomley F."/>
            <person name="Pain A."/>
        </authorList>
    </citation>
    <scope>NUCLEOTIDE SEQUENCE [LARGE SCALE GENOMIC DNA]</scope>
    <source>
        <strain evidence="2">Houghton</strain>
    </source>
</reference>